<keyword evidence="3" id="KW-1185">Reference proteome</keyword>
<dbReference type="CDD" id="cd17910">
    <property type="entry name" value="CheC_ClassII"/>
    <property type="match status" value="1"/>
</dbReference>
<organism evidence="2 3">
    <name type="scientific">Reinekea marina</name>
    <dbReference type="NCBI Taxonomy" id="1310421"/>
    <lineage>
        <taxon>Bacteria</taxon>
        <taxon>Pseudomonadati</taxon>
        <taxon>Pseudomonadota</taxon>
        <taxon>Gammaproteobacteria</taxon>
        <taxon>Oceanospirillales</taxon>
        <taxon>Saccharospirillaceae</taxon>
        <taxon>Reinekea</taxon>
    </lineage>
</organism>
<evidence type="ECO:0000256" key="1">
    <source>
        <dbReference type="ARBA" id="ARBA00022500"/>
    </source>
</evidence>
<accession>A0ABV7WQ85</accession>
<keyword evidence="1" id="KW-0145">Chemotaxis</keyword>
<gene>
    <name evidence="2" type="ORF">ACFOND_05650</name>
</gene>
<proteinExistence type="predicted"/>
<keyword evidence="2" id="KW-0808">Transferase</keyword>
<dbReference type="Proteomes" id="UP001595710">
    <property type="component" value="Unassembled WGS sequence"/>
</dbReference>
<name>A0ABV7WQ85_9GAMM</name>
<dbReference type="GO" id="GO:0016301">
    <property type="term" value="F:kinase activity"/>
    <property type="evidence" value="ECO:0007669"/>
    <property type="project" value="UniProtKB-KW"/>
</dbReference>
<evidence type="ECO:0000313" key="2">
    <source>
        <dbReference type="EMBL" id="MFC3701122.1"/>
    </source>
</evidence>
<reference evidence="3" key="1">
    <citation type="journal article" date="2019" name="Int. J. Syst. Evol. Microbiol.">
        <title>The Global Catalogue of Microorganisms (GCM) 10K type strain sequencing project: providing services to taxonomists for standard genome sequencing and annotation.</title>
        <authorList>
            <consortium name="The Broad Institute Genomics Platform"/>
            <consortium name="The Broad Institute Genome Sequencing Center for Infectious Disease"/>
            <person name="Wu L."/>
            <person name="Ma J."/>
        </authorList>
    </citation>
    <scope>NUCLEOTIDE SEQUENCE [LARGE SCALE GENOMIC DNA]</scope>
    <source>
        <strain evidence="3">CECT 8288</strain>
    </source>
</reference>
<dbReference type="Gene3D" id="3.40.1550.10">
    <property type="entry name" value="CheC-like"/>
    <property type="match status" value="1"/>
</dbReference>
<evidence type="ECO:0000313" key="3">
    <source>
        <dbReference type="Proteomes" id="UP001595710"/>
    </source>
</evidence>
<sequence>MNADSLNEDLRDCFQEISNVAVGRAANLLAQLLDTFVLMPIPTVNLLERAELSMALTSIGESGSVSAVCQGFTGSKIAGEALLIFNDASFTDMAELTHYEGEITEQIELELLMDIANILIGACLNGLAEQIDVNFSQGQPNLLGQHMNIAEMLSEQDSQWKRALTIELPYKLEGRNVDCDLLLLFTEDSLSVLADKLSYMLED</sequence>
<dbReference type="InterPro" id="IPR028976">
    <property type="entry name" value="CheC-like_sf"/>
</dbReference>
<dbReference type="SUPFAM" id="SSF103039">
    <property type="entry name" value="CheC-like"/>
    <property type="match status" value="1"/>
</dbReference>
<keyword evidence="2" id="KW-0418">Kinase</keyword>
<protein>
    <submittedName>
        <fullName evidence="2">Histidine kinase</fullName>
    </submittedName>
</protein>
<dbReference type="RefSeq" id="WP_290282882.1">
    <property type="nucleotide sequence ID" value="NZ_JAUFQI010000001.1"/>
</dbReference>
<comment type="caution">
    <text evidence="2">The sequence shown here is derived from an EMBL/GenBank/DDBJ whole genome shotgun (WGS) entry which is preliminary data.</text>
</comment>
<dbReference type="EMBL" id="JBHRYN010000008">
    <property type="protein sequence ID" value="MFC3701122.1"/>
    <property type="molecule type" value="Genomic_DNA"/>
</dbReference>